<dbReference type="AlphaFoldDB" id="A5AH09"/>
<proteinExistence type="predicted"/>
<dbReference type="SUPFAM" id="SSF56672">
    <property type="entry name" value="DNA/RNA polymerases"/>
    <property type="match status" value="1"/>
</dbReference>
<dbReference type="PANTHER" id="PTHR24559:SF431">
    <property type="entry name" value="RNA-DIRECTED DNA POLYMERASE HOMOLOG"/>
    <property type="match status" value="1"/>
</dbReference>
<dbReference type="PANTHER" id="PTHR24559">
    <property type="entry name" value="TRANSPOSON TY3-I GAG-POL POLYPROTEIN"/>
    <property type="match status" value="1"/>
</dbReference>
<evidence type="ECO:0008006" key="2">
    <source>
        <dbReference type="Google" id="ProtNLM"/>
    </source>
</evidence>
<dbReference type="InterPro" id="IPR043502">
    <property type="entry name" value="DNA/RNA_pol_sf"/>
</dbReference>
<reference evidence="1" key="1">
    <citation type="journal article" date="2007" name="PLoS ONE">
        <title>The first genome sequence of an elite grapevine cultivar (Pinot noir Vitis vinifera L.): coping with a highly heterozygous genome.</title>
        <authorList>
            <person name="Velasco R."/>
            <person name="Zharkikh A."/>
            <person name="Troggio M."/>
            <person name="Cartwright D.A."/>
            <person name="Cestaro A."/>
            <person name="Pruss D."/>
            <person name="Pindo M."/>
            <person name="FitzGerald L.M."/>
            <person name="Vezzulli S."/>
            <person name="Reid J."/>
            <person name="Malacarne G."/>
            <person name="Iliev D."/>
            <person name="Coppola G."/>
            <person name="Wardell B."/>
            <person name="Micheletti D."/>
            <person name="Macalma T."/>
            <person name="Facci M."/>
            <person name="Mitchell J.T."/>
            <person name="Perazzolli M."/>
            <person name="Eldredge G."/>
            <person name="Gatto P."/>
            <person name="Oyzerski R."/>
            <person name="Moretto M."/>
            <person name="Gutin N."/>
            <person name="Stefanini M."/>
            <person name="Chen Y."/>
            <person name="Segala C."/>
            <person name="Davenport C."/>
            <person name="Dematte L."/>
            <person name="Mraz A."/>
            <person name="Battilana J."/>
            <person name="Stormo K."/>
            <person name="Costa F."/>
            <person name="Tao Q."/>
            <person name="Si-Ammour A."/>
            <person name="Harkins T."/>
            <person name="Lackey A."/>
            <person name="Perbost C."/>
            <person name="Taillon B."/>
            <person name="Stella A."/>
            <person name="Solovyev V."/>
            <person name="Fawcett J.A."/>
            <person name="Sterck L."/>
            <person name="Vandepoele K."/>
            <person name="Grando S.M."/>
            <person name="Toppo S."/>
            <person name="Moser C."/>
            <person name="Lanchbury J."/>
            <person name="Bogden R."/>
            <person name="Skolnick M."/>
            <person name="Sgaramella V."/>
            <person name="Bhatnagar S.K."/>
            <person name="Fontana P."/>
            <person name="Gutin A."/>
            <person name="Van de Peer Y."/>
            <person name="Salamini F."/>
            <person name="Viola R."/>
        </authorList>
    </citation>
    <scope>NUCLEOTIDE SEQUENCE</scope>
</reference>
<dbReference type="InterPro" id="IPR053134">
    <property type="entry name" value="RNA-dir_DNA_polymerase"/>
</dbReference>
<dbReference type="Gene3D" id="3.10.10.10">
    <property type="entry name" value="HIV Type 1 Reverse Transcriptase, subunit A, domain 1"/>
    <property type="match status" value="1"/>
</dbReference>
<dbReference type="EMBL" id="AM426642">
    <property type="protein sequence ID" value="CAN62462.1"/>
    <property type="molecule type" value="Genomic_DNA"/>
</dbReference>
<evidence type="ECO:0000313" key="1">
    <source>
        <dbReference type="EMBL" id="CAN62462.1"/>
    </source>
</evidence>
<organism evidence="1">
    <name type="scientific">Vitis vinifera</name>
    <name type="common">Grape</name>
    <dbReference type="NCBI Taxonomy" id="29760"/>
    <lineage>
        <taxon>Eukaryota</taxon>
        <taxon>Viridiplantae</taxon>
        <taxon>Streptophyta</taxon>
        <taxon>Embryophyta</taxon>
        <taxon>Tracheophyta</taxon>
        <taxon>Spermatophyta</taxon>
        <taxon>Magnoliopsida</taxon>
        <taxon>eudicotyledons</taxon>
        <taxon>Gunneridae</taxon>
        <taxon>Pentapetalae</taxon>
        <taxon>rosids</taxon>
        <taxon>Vitales</taxon>
        <taxon>Vitaceae</taxon>
        <taxon>Viteae</taxon>
        <taxon>Vitis</taxon>
    </lineage>
</organism>
<protein>
    <recommendedName>
        <fullName evidence="2">Transposon Ty3-I Gag-Pol polyprotein</fullName>
    </recommendedName>
</protein>
<name>A5AH09_VITVI</name>
<sequence length="257" mass="29303">MDDLFKQANKYPMLKDVVRATTQQVLVTNLSAKNAEAGSANRVLQLHEDVLVLTLRLGRFNVRRVLVDPSSSIDLLQMSAYKQMDYSPFALESLSWPSHPERTILSGRRFVPIQRHYGTCMASQNEGHSLYVPLDGSMLQRNKDIFAWAHSDMSGIHPYVASHKLNVSPTLRPVQQKVWHFHSDRQKIIQTTIDKLLAVKFIREVKYPDWLANVMVVPKKDGTCQVCVDYTNLNDVCPNDSFPLPRIDQIVNSTSRL</sequence>
<gene>
    <name evidence="1" type="ORF">VITISV_035913</name>
</gene>
<accession>A5AH09</accession>